<evidence type="ECO:0000256" key="4">
    <source>
        <dbReference type="ARBA" id="ARBA00016962"/>
    </source>
</evidence>
<accession>A0A9D1ICJ4</accession>
<feature type="transmembrane region" description="Helical" evidence="10">
    <location>
        <begin position="315"/>
        <end position="344"/>
    </location>
</feature>
<feature type="transmembrane region" description="Helical" evidence="10">
    <location>
        <begin position="269"/>
        <end position="294"/>
    </location>
</feature>
<evidence type="ECO:0000256" key="9">
    <source>
        <dbReference type="ARBA" id="ARBA00024973"/>
    </source>
</evidence>
<evidence type="ECO:0000259" key="12">
    <source>
        <dbReference type="Pfam" id="PF12704"/>
    </source>
</evidence>
<keyword evidence="7 10" id="KW-1133">Transmembrane helix</keyword>
<comment type="subunit">
    <text evidence="3">The complex is composed of two ATP-binding proteins (HrtA), two transmembrane proteins (HrtB) and a solute-binding protein.</text>
</comment>
<dbReference type="InterPro" id="IPR051125">
    <property type="entry name" value="ABC-4/HrtB_transporter"/>
</dbReference>
<gene>
    <name evidence="13" type="ORF">IAB02_08070</name>
</gene>
<organism evidence="13 14">
    <name type="scientific">Candidatus Pullichristensenella excrementigallinarum</name>
    <dbReference type="NCBI Taxonomy" id="2840907"/>
    <lineage>
        <taxon>Bacteria</taxon>
        <taxon>Bacillati</taxon>
        <taxon>Bacillota</taxon>
        <taxon>Clostridia</taxon>
        <taxon>Candidatus Pullichristensenella</taxon>
    </lineage>
</organism>
<feature type="domain" description="MacB-like periplasmic core" evidence="12">
    <location>
        <begin position="17"/>
        <end position="230"/>
    </location>
</feature>
<feature type="transmembrane region" description="Helical" evidence="10">
    <location>
        <begin position="364"/>
        <end position="385"/>
    </location>
</feature>
<reference evidence="13" key="2">
    <citation type="journal article" date="2021" name="PeerJ">
        <title>Extensive microbial diversity within the chicken gut microbiome revealed by metagenomics and culture.</title>
        <authorList>
            <person name="Gilroy R."/>
            <person name="Ravi A."/>
            <person name="Getino M."/>
            <person name="Pursley I."/>
            <person name="Horton D.L."/>
            <person name="Alikhan N.F."/>
            <person name="Baker D."/>
            <person name="Gharbi K."/>
            <person name="Hall N."/>
            <person name="Watson M."/>
            <person name="Adriaenssens E.M."/>
            <person name="Foster-Nyarko E."/>
            <person name="Jarju S."/>
            <person name="Secka A."/>
            <person name="Antonio M."/>
            <person name="Oren A."/>
            <person name="Chaudhuri R.R."/>
            <person name="La Ragione R."/>
            <person name="Hildebrand F."/>
            <person name="Pallen M.J."/>
        </authorList>
    </citation>
    <scope>NUCLEOTIDE SEQUENCE</scope>
    <source>
        <strain evidence="13">ChiHcec3-11533</strain>
    </source>
</reference>
<keyword evidence="6 10" id="KW-0812">Transmembrane</keyword>
<dbReference type="InterPro" id="IPR025857">
    <property type="entry name" value="MacB_PCD"/>
</dbReference>
<dbReference type="PANTHER" id="PTHR43738">
    <property type="entry name" value="ABC TRANSPORTER, MEMBRANE PROTEIN"/>
    <property type="match status" value="1"/>
</dbReference>
<comment type="function">
    <text evidence="9">Part of the ABC transporter complex hrt involved in hemin import. Responsible for the translocation of the substrate across the membrane.</text>
</comment>
<evidence type="ECO:0000256" key="7">
    <source>
        <dbReference type="ARBA" id="ARBA00022989"/>
    </source>
</evidence>
<dbReference type="GO" id="GO:0005886">
    <property type="term" value="C:plasma membrane"/>
    <property type="evidence" value="ECO:0007669"/>
    <property type="project" value="UniProtKB-SubCell"/>
</dbReference>
<feature type="domain" description="ABC3 transporter permease C-terminal" evidence="11">
    <location>
        <begin position="275"/>
        <end position="381"/>
    </location>
</feature>
<dbReference type="InterPro" id="IPR003838">
    <property type="entry name" value="ABC3_permease_C"/>
</dbReference>
<protein>
    <recommendedName>
        <fullName evidence="4">Putative hemin transport system permease protein HrtB</fullName>
    </recommendedName>
</protein>
<evidence type="ECO:0000256" key="5">
    <source>
        <dbReference type="ARBA" id="ARBA00022475"/>
    </source>
</evidence>
<evidence type="ECO:0000313" key="14">
    <source>
        <dbReference type="Proteomes" id="UP000824072"/>
    </source>
</evidence>
<name>A0A9D1ICJ4_9FIRM</name>
<keyword evidence="5" id="KW-1003">Cell membrane</keyword>
<evidence type="ECO:0000256" key="3">
    <source>
        <dbReference type="ARBA" id="ARBA00011131"/>
    </source>
</evidence>
<keyword evidence="8 10" id="KW-0472">Membrane</keyword>
<dbReference type="PANTHER" id="PTHR43738:SF2">
    <property type="entry name" value="ABC TRANSPORTER PERMEASE"/>
    <property type="match status" value="1"/>
</dbReference>
<dbReference type="AlphaFoldDB" id="A0A9D1ICJ4"/>
<comment type="subcellular location">
    <subcellularLocation>
        <location evidence="1">Cell membrane</location>
        <topology evidence="1">Multi-pass membrane protein</topology>
    </subcellularLocation>
</comment>
<reference evidence="13" key="1">
    <citation type="submission" date="2020-10" db="EMBL/GenBank/DDBJ databases">
        <authorList>
            <person name="Gilroy R."/>
        </authorList>
    </citation>
    <scope>NUCLEOTIDE SEQUENCE</scope>
    <source>
        <strain evidence="13">ChiHcec3-11533</strain>
    </source>
</reference>
<comment type="caution">
    <text evidence="13">The sequence shown here is derived from an EMBL/GenBank/DDBJ whole genome shotgun (WGS) entry which is preliminary data.</text>
</comment>
<evidence type="ECO:0000313" key="13">
    <source>
        <dbReference type="EMBL" id="HIU34503.1"/>
    </source>
</evidence>
<evidence type="ECO:0000256" key="1">
    <source>
        <dbReference type="ARBA" id="ARBA00004651"/>
    </source>
</evidence>
<proteinExistence type="inferred from homology"/>
<evidence type="ECO:0000256" key="6">
    <source>
        <dbReference type="ARBA" id="ARBA00022692"/>
    </source>
</evidence>
<comment type="similarity">
    <text evidence="2">Belongs to the ABC-4 integral membrane protein family. HrtB subfamily.</text>
</comment>
<evidence type="ECO:0000256" key="10">
    <source>
        <dbReference type="SAM" id="Phobius"/>
    </source>
</evidence>
<sequence>MLRFALKNLAVRKGKVFLSILSIVFSASVALLAYNVATQVRGGIVDTAGYYDLIIGPAGSSTQLAMNTMFFTDQPLGTIPYSLVEELQENPMVQQAVPFLMGDSYNSARIVGSTPALLEGKELREGEMFSQTFDAVLGAAVAEKYGLKVGDEIVTSHGLTGNGTEHAAQPLRVTGILKTTHTAYDNQIFTSCETVWAVHGHSEEEEEEHDEEEEHVEEGEVCAILVRTRSFNDYYQLSEYYASDASLLVINPATVLREVLENVDVSAKIVYILCGIILGMNVLVISVITLLNLLDAKKEIALMRLIGVSMEKIALMHLIQNGLTGIAAAGVSLGVSRLCLVWMSDYVSSMGIVLNAGKVYPAEGWILLLVFAISILPTVACVFSMSRRDGLEN</sequence>
<dbReference type="EMBL" id="DVMU01000182">
    <property type="protein sequence ID" value="HIU34503.1"/>
    <property type="molecule type" value="Genomic_DNA"/>
</dbReference>
<evidence type="ECO:0000259" key="11">
    <source>
        <dbReference type="Pfam" id="PF02687"/>
    </source>
</evidence>
<evidence type="ECO:0000256" key="8">
    <source>
        <dbReference type="ARBA" id="ARBA00023136"/>
    </source>
</evidence>
<dbReference type="Proteomes" id="UP000824072">
    <property type="component" value="Unassembled WGS sequence"/>
</dbReference>
<dbReference type="Pfam" id="PF12704">
    <property type="entry name" value="MacB_PCD"/>
    <property type="match status" value="1"/>
</dbReference>
<dbReference type="Pfam" id="PF02687">
    <property type="entry name" value="FtsX"/>
    <property type="match status" value="1"/>
</dbReference>
<evidence type="ECO:0000256" key="2">
    <source>
        <dbReference type="ARBA" id="ARBA00008697"/>
    </source>
</evidence>